<evidence type="ECO:0000313" key="1">
    <source>
        <dbReference type="EMBL" id="KAG7361635.1"/>
    </source>
</evidence>
<dbReference type="OrthoDB" id="43368at2759"/>
<proteinExistence type="predicted"/>
<accession>A0A9K3LGW5</accession>
<dbReference type="EMBL" id="JAGRRH010000013">
    <property type="protein sequence ID" value="KAG7361635.1"/>
    <property type="molecule type" value="Genomic_DNA"/>
</dbReference>
<gene>
    <name evidence="1" type="ORF">IV203_036736</name>
</gene>
<name>A0A9K3LGW5_9STRA</name>
<dbReference type="AlphaFoldDB" id="A0A9K3LGW5"/>
<evidence type="ECO:0000313" key="2">
    <source>
        <dbReference type="Proteomes" id="UP000693970"/>
    </source>
</evidence>
<keyword evidence="2" id="KW-1185">Reference proteome</keyword>
<dbReference type="Proteomes" id="UP000693970">
    <property type="component" value="Unassembled WGS sequence"/>
</dbReference>
<reference evidence="1" key="1">
    <citation type="journal article" date="2021" name="Sci. Rep.">
        <title>Diploid genomic architecture of Nitzschia inconspicua, an elite biomass production diatom.</title>
        <authorList>
            <person name="Oliver A."/>
            <person name="Podell S."/>
            <person name="Pinowska A."/>
            <person name="Traller J.C."/>
            <person name="Smith S.R."/>
            <person name="McClure R."/>
            <person name="Beliaev A."/>
            <person name="Bohutskyi P."/>
            <person name="Hill E.A."/>
            <person name="Rabines A."/>
            <person name="Zheng H."/>
            <person name="Allen L.Z."/>
            <person name="Kuo A."/>
            <person name="Grigoriev I.V."/>
            <person name="Allen A.E."/>
            <person name="Hazlebeck D."/>
            <person name="Allen E.E."/>
        </authorList>
    </citation>
    <scope>NUCLEOTIDE SEQUENCE</scope>
    <source>
        <strain evidence="1">Hildebrandi</strain>
    </source>
</reference>
<sequence>MSFAFAGGWIGAAVTMMMMAFAITTTDSFQPSIPPSKVPQSILSVRSKALSSQMATSLSSKLFSDKFNRDIDERIRQRAAGQGGGSMAAGAVLGGLIGGPFGALFGAQIGANLGAKNAMNKARKEEMDRLGITQDMLDAAEEIGLALQQSMEGMEATKNSLQTHQSLARRIDSDVTALYDKAKAAIERNDEEAARNFLLKRTQEQESLKKVLKMCAEEKKRLEIMEGNVDVLQKRAMEVEGMLQRTVGAKARQDSFIDFSVSSEDPLLRKFKDLGID</sequence>
<reference evidence="1" key="2">
    <citation type="submission" date="2021-04" db="EMBL/GenBank/DDBJ databases">
        <authorList>
            <person name="Podell S."/>
        </authorList>
    </citation>
    <scope>NUCLEOTIDE SEQUENCE</scope>
    <source>
        <strain evidence="1">Hildebrandi</strain>
    </source>
</reference>
<organism evidence="1 2">
    <name type="scientific">Nitzschia inconspicua</name>
    <dbReference type="NCBI Taxonomy" id="303405"/>
    <lineage>
        <taxon>Eukaryota</taxon>
        <taxon>Sar</taxon>
        <taxon>Stramenopiles</taxon>
        <taxon>Ochrophyta</taxon>
        <taxon>Bacillariophyta</taxon>
        <taxon>Bacillariophyceae</taxon>
        <taxon>Bacillariophycidae</taxon>
        <taxon>Bacillariales</taxon>
        <taxon>Bacillariaceae</taxon>
        <taxon>Nitzschia</taxon>
    </lineage>
</organism>
<comment type="caution">
    <text evidence="1">The sequence shown here is derived from an EMBL/GenBank/DDBJ whole genome shotgun (WGS) entry which is preliminary data.</text>
</comment>
<protein>
    <submittedName>
        <fullName evidence="1">Uncharacterized protein</fullName>
    </submittedName>
</protein>